<dbReference type="EMBL" id="JAAOAO010000160">
    <property type="protein sequence ID" value="KAF5560014.1"/>
    <property type="molecule type" value="Genomic_DNA"/>
</dbReference>
<evidence type="ECO:0000313" key="3">
    <source>
        <dbReference type="Proteomes" id="UP000574317"/>
    </source>
</evidence>
<gene>
    <name evidence="2" type="ORF">FNAPI_4412</name>
</gene>
<accession>A0A8H5JRR3</accession>
<feature type="region of interest" description="Disordered" evidence="1">
    <location>
        <begin position="247"/>
        <end position="268"/>
    </location>
</feature>
<protein>
    <submittedName>
        <fullName evidence="2">Vacuolar ATP synthase subunit C</fullName>
    </submittedName>
</protein>
<proteinExistence type="predicted"/>
<organism evidence="2 3">
    <name type="scientific">Fusarium napiforme</name>
    <dbReference type="NCBI Taxonomy" id="42672"/>
    <lineage>
        <taxon>Eukaryota</taxon>
        <taxon>Fungi</taxon>
        <taxon>Dikarya</taxon>
        <taxon>Ascomycota</taxon>
        <taxon>Pezizomycotina</taxon>
        <taxon>Sordariomycetes</taxon>
        <taxon>Hypocreomycetidae</taxon>
        <taxon>Hypocreales</taxon>
        <taxon>Nectriaceae</taxon>
        <taxon>Fusarium</taxon>
        <taxon>Fusarium fujikuroi species complex</taxon>
    </lineage>
</organism>
<evidence type="ECO:0000313" key="2">
    <source>
        <dbReference type="EMBL" id="KAF5560014.1"/>
    </source>
</evidence>
<feature type="compositionally biased region" description="Low complexity" evidence="1">
    <location>
        <begin position="256"/>
        <end position="268"/>
    </location>
</feature>
<sequence length="268" mass="30662">MSFSQPEPNTLYISLTFLSKDPRKNYYVSKGLHVFKSWLIRDSKHWTLYATGNNPPEGTKFHATDHGNSKNPLKYEDGRVGNPLRSKNLVVCLKVGYADSHQAIRQSLKKVPLGSSRALPRRESRWSCRVFLLQGLKQLNDDGLIFLPPDLDLAGIEAACYKHADYYYRIKEQDRNSSTPPEVINNNLWLQMENSPSRAGQPSNYYQAYAQPSHQGTVPMDTDRSYHGPTYYPTDPMETETTGRYLGPSPMETEPHGYYSHYRSGSRY</sequence>
<evidence type="ECO:0000256" key="1">
    <source>
        <dbReference type="SAM" id="MobiDB-lite"/>
    </source>
</evidence>
<dbReference type="Proteomes" id="UP000574317">
    <property type="component" value="Unassembled WGS sequence"/>
</dbReference>
<name>A0A8H5JRR3_9HYPO</name>
<comment type="caution">
    <text evidence="2">The sequence shown here is derived from an EMBL/GenBank/DDBJ whole genome shotgun (WGS) entry which is preliminary data.</text>
</comment>
<keyword evidence="3" id="KW-1185">Reference proteome</keyword>
<reference evidence="2 3" key="1">
    <citation type="submission" date="2020-05" db="EMBL/GenBank/DDBJ databases">
        <title>Identification and distribution of gene clusters putatively required for synthesis of sphingolipid metabolism inhibitors in phylogenetically diverse species of the filamentous fungus Fusarium.</title>
        <authorList>
            <person name="Kim H.-S."/>
            <person name="Busman M."/>
            <person name="Brown D.W."/>
            <person name="Divon H."/>
            <person name="Uhlig S."/>
            <person name="Proctor R.H."/>
        </authorList>
    </citation>
    <scope>NUCLEOTIDE SEQUENCE [LARGE SCALE GENOMIC DNA]</scope>
    <source>
        <strain evidence="2 3">NRRL 25196</strain>
    </source>
</reference>
<dbReference type="AlphaFoldDB" id="A0A8H5JRR3"/>